<sequence>MNSIENAVTSAFGQLQSQTNVIVAMMTKHDNVIRSLLEQILVKLDSGCSPTHAVVMPVVVFETISTTVNTIATVTVFCPQSQIDPETPTKNINPTTAAGCSLTVCWLCGFIVDGCLHSCSPINPTGSATLSSKSVVQSADVDVTTIDTKLTEITLADLTGQ</sequence>
<name>A0A177WX82_BATDL</name>
<accession>A0A177WX82</accession>
<organism evidence="1 2">
    <name type="scientific">Batrachochytrium dendrobatidis (strain JEL423)</name>
    <dbReference type="NCBI Taxonomy" id="403673"/>
    <lineage>
        <taxon>Eukaryota</taxon>
        <taxon>Fungi</taxon>
        <taxon>Fungi incertae sedis</taxon>
        <taxon>Chytridiomycota</taxon>
        <taxon>Chytridiomycota incertae sedis</taxon>
        <taxon>Chytridiomycetes</taxon>
        <taxon>Rhizophydiales</taxon>
        <taxon>Rhizophydiales incertae sedis</taxon>
        <taxon>Batrachochytrium</taxon>
    </lineage>
</organism>
<evidence type="ECO:0000313" key="2">
    <source>
        <dbReference type="Proteomes" id="UP000077115"/>
    </source>
</evidence>
<protein>
    <submittedName>
        <fullName evidence="1">Uncharacterized protein</fullName>
    </submittedName>
</protein>
<dbReference type="Proteomes" id="UP000077115">
    <property type="component" value="Unassembled WGS sequence"/>
</dbReference>
<dbReference type="EMBL" id="DS022312">
    <property type="protein sequence ID" value="OAJ44235.1"/>
    <property type="molecule type" value="Genomic_DNA"/>
</dbReference>
<gene>
    <name evidence="1" type="ORF">BDEG_27499</name>
</gene>
<dbReference type="VEuPathDB" id="FungiDB:BDEG_27499"/>
<reference evidence="1 2" key="2">
    <citation type="submission" date="2016-05" db="EMBL/GenBank/DDBJ databases">
        <title>Lineage-specific infection strategies underlie the spectrum of fungal disease in amphibians.</title>
        <authorList>
            <person name="Cuomo C.A."/>
            <person name="Farrer R.A."/>
            <person name="James T."/>
            <person name="Longcore J."/>
            <person name="Birren B."/>
        </authorList>
    </citation>
    <scope>NUCLEOTIDE SEQUENCE [LARGE SCALE GENOMIC DNA]</scope>
    <source>
        <strain evidence="1 2">JEL423</strain>
    </source>
</reference>
<dbReference type="AlphaFoldDB" id="A0A177WX82"/>
<reference evidence="1 2" key="1">
    <citation type="submission" date="2006-10" db="EMBL/GenBank/DDBJ databases">
        <title>The Genome Sequence of Batrachochytrium dendrobatidis JEL423.</title>
        <authorList>
            <consortium name="The Broad Institute Genome Sequencing Platform"/>
            <person name="Birren B."/>
            <person name="Lander E."/>
            <person name="Galagan J."/>
            <person name="Cuomo C."/>
            <person name="Devon K."/>
            <person name="Jaffe D."/>
            <person name="Butler J."/>
            <person name="Alvarez P."/>
            <person name="Gnerre S."/>
            <person name="Grabherr M."/>
            <person name="Kleber M."/>
            <person name="Mauceli E."/>
            <person name="Brockman W."/>
            <person name="Young S."/>
            <person name="LaButti K."/>
            <person name="Sykes S."/>
            <person name="DeCaprio D."/>
            <person name="Crawford M."/>
            <person name="Koehrsen M."/>
            <person name="Engels R."/>
            <person name="Montgomery P."/>
            <person name="Pearson M."/>
            <person name="Howarth C."/>
            <person name="Larson L."/>
            <person name="White J."/>
            <person name="O'Leary S."/>
            <person name="Kodira C."/>
            <person name="Zeng Q."/>
            <person name="Yandava C."/>
            <person name="Alvarado L."/>
            <person name="Longcore J."/>
            <person name="James T."/>
        </authorList>
    </citation>
    <scope>NUCLEOTIDE SEQUENCE [LARGE SCALE GENOMIC DNA]</scope>
    <source>
        <strain evidence="1 2">JEL423</strain>
    </source>
</reference>
<proteinExistence type="predicted"/>
<evidence type="ECO:0000313" key="1">
    <source>
        <dbReference type="EMBL" id="OAJ44235.1"/>
    </source>
</evidence>